<evidence type="ECO:0000313" key="2">
    <source>
        <dbReference type="Proteomes" id="UP001060085"/>
    </source>
</evidence>
<proteinExistence type="predicted"/>
<accession>A0ACC0A8J1</accession>
<comment type="caution">
    <text evidence="1">The sequence shown here is derived from an EMBL/GenBank/DDBJ whole genome shotgun (WGS) entry which is preliminary data.</text>
</comment>
<evidence type="ECO:0000313" key="1">
    <source>
        <dbReference type="EMBL" id="KAI5656715.1"/>
    </source>
</evidence>
<organism evidence="1 2">
    <name type="scientific">Catharanthus roseus</name>
    <name type="common">Madagascar periwinkle</name>
    <name type="synonym">Vinca rosea</name>
    <dbReference type="NCBI Taxonomy" id="4058"/>
    <lineage>
        <taxon>Eukaryota</taxon>
        <taxon>Viridiplantae</taxon>
        <taxon>Streptophyta</taxon>
        <taxon>Embryophyta</taxon>
        <taxon>Tracheophyta</taxon>
        <taxon>Spermatophyta</taxon>
        <taxon>Magnoliopsida</taxon>
        <taxon>eudicotyledons</taxon>
        <taxon>Gunneridae</taxon>
        <taxon>Pentapetalae</taxon>
        <taxon>asterids</taxon>
        <taxon>lamiids</taxon>
        <taxon>Gentianales</taxon>
        <taxon>Apocynaceae</taxon>
        <taxon>Rauvolfioideae</taxon>
        <taxon>Vinceae</taxon>
        <taxon>Catharanthinae</taxon>
        <taxon>Catharanthus</taxon>
    </lineage>
</organism>
<dbReference type="Proteomes" id="UP001060085">
    <property type="component" value="Linkage Group LG06"/>
</dbReference>
<sequence length="332" mass="37419">MAQVLAQMSNNFQTVPAECVLPPEKRPQELLPSPADNIPVIDLSKAMGTETERRQLVEELMKAGQEYGFFQVINHGVPNELMDDTMAMYKEFFHLPYEEISKYTANRTPMSSGKNQPIYWKDTIRHGLRPLEDQIKTWPENPARYREVLASYVNETSKAASEILKLFAEGLGLENEYFKGELSDDEYLVSHYYPPCPDPSLTLGLYPHGDVNLLTILQQDAFGLQFIKDGKWLTADVIPNAFVVSVAIQLQVISNGKLISPDHRVVTNSKTSRSSVCIFVAPSRKCFVEPAKALINDANPPLYKSYTYAEYMADYMPKMGSDVETALASFKL</sequence>
<reference evidence="2" key="1">
    <citation type="journal article" date="2023" name="Nat. Plants">
        <title>Single-cell RNA sequencing provides a high-resolution roadmap for understanding the multicellular compartmentation of specialized metabolism.</title>
        <authorList>
            <person name="Sun S."/>
            <person name="Shen X."/>
            <person name="Li Y."/>
            <person name="Li Y."/>
            <person name="Wang S."/>
            <person name="Li R."/>
            <person name="Zhang H."/>
            <person name="Shen G."/>
            <person name="Guo B."/>
            <person name="Wei J."/>
            <person name="Xu J."/>
            <person name="St-Pierre B."/>
            <person name="Chen S."/>
            <person name="Sun C."/>
        </authorList>
    </citation>
    <scope>NUCLEOTIDE SEQUENCE [LARGE SCALE GENOMIC DNA]</scope>
</reference>
<dbReference type="EMBL" id="CM044706">
    <property type="protein sequence ID" value="KAI5656715.1"/>
    <property type="molecule type" value="Genomic_DNA"/>
</dbReference>
<protein>
    <submittedName>
        <fullName evidence="1">Uncharacterized protein</fullName>
    </submittedName>
</protein>
<name>A0ACC0A8J1_CATRO</name>
<keyword evidence="2" id="KW-1185">Reference proteome</keyword>
<gene>
    <name evidence="1" type="ORF">M9H77_25508</name>
</gene>